<gene>
    <name evidence="2" type="ORF">EVAR_71315_1</name>
</gene>
<evidence type="ECO:0000313" key="3">
    <source>
        <dbReference type="Proteomes" id="UP000299102"/>
    </source>
</evidence>
<dbReference type="EMBL" id="BGZK01002759">
    <property type="protein sequence ID" value="GBP96251.1"/>
    <property type="molecule type" value="Genomic_DNA"/>
</dbReference>
<dbReference type="AlphaFoldDB" id="A0A4C2A5T3"/>
<protein>
    <submittedName>
        <fullName evidence="2">Uncharacterized protein</fullName>
    </submittedName>
</protein>
<organism evidence="2 3">
    <name type="scientific">Eumeta variegata</name>
    <name type="common">Bagworm moth</name>
    <name type="synonym">Eumeta japonica</name>
    <dbReference type="NCBI Taxonomy" id="151549"/>
    <lineage>
        <taxon>Eukaryota</taxon>
        <taxon>Metazoa</taxon>
        <taxon>Ecdysozoa</taxon>
        <taxon>Arthropoda</taxon>
        <taxon>Hexapoda</taxon>
        <taxon>Insecta</taxon>
        <taxon>Pterygota</taxon>
        <taxon>Neoptera</taxon>
        <taxon>Endopterygota</taxon>
        <taxon>Lepidoptera</taxon>
        <taxon>Glossata</taxon>
        <taxon>Ditrysia</taxon>
        <taxon>Tineoidea</taxon>
        <taxon>Psychidae</taxon>
        <taxon>Oiketicinae</taxon>
        <taxon>Eumeta</taxon>
    </lineage>
</organism>
<sequence length="110" mass="12542">MSKTEPDLRRAAGSFSPTRSRRSTTDWCVKNLVFHRDLELTTISKYMKNASVRFFSIEESHQFALSAAASYAARPPCHFNSSPCNIFTDSPDVLTNEIERLIEINKQNKN</sequence>
<reference evidence="2 3" key="1">
    <citation type="journal article" date="2019" name="Commun. Biol.">
        <title>The bagworm genome reveals a unique fibroin gene that provides high tensile strength.</title>
        <authorList>
            <person name="Kono N."/>
            <person name="Nakamura H."/>
            <person name="Ohtoshi R."/>
            <person name="Tomita M."/>
            <person name="Numata K."/>
            <person name="Arakawa K."/>
        </authorList>
    </citation>
    <scope>NUCLEOTIDE SEQUENCE [LARGE SCALE GENOMIC DNA]</scope>
</reference>
<feature type="region of interest" description="Disordered" evidence="1">
    <location>
        <begin position="1"/>
        <end position="23"/>
    </location>
</feature>
<comment type="caution">
    <text evidence="2">The sequence shown here is derived from an EMBL/GenBank/DDBJ whole genome shotgun (WGS) entry which is preliminary data.</text>
</comment>
<dbReference type="Proteomes" id="UP000299102">
    <property type="component" value="Unassembled WGS sequence"/>
</dbReference>
<accession>A0A4C2A5T3</accession>
<evidence type="ECO:0000256" key="1">
    <source>
        <dbReference type="SAM" id="MobiDB-lite"/>
    </source>
</evidence>
<name>A0A4C2A5T3_EUMVA</name>
<feature type="compositionally biased region" description="Basic and acidic residues" evidence="1">
    <location>
        <begin position="1"/>
        <end position="10"/>
    </location>
</feature>
<dbReference type="OrthoDB" id="10050074at2759"/>
<proteinExistence type="predicted"/>
<evidence type="ECO:0000313" key="2">
    <source>
        <dbReference type="EMBL" id="GBP96251.1"/>
    </source>
</evidence>
<keyword evidence="3" id="KW-1185">Reference proteome</keyword>